<keyword evidence="2 3" id="KW-0802">TPR repeat</keyword>
<dbReference type="PROSITE" id="PS51257">
    <property type="entry name" value="PROKAR_LIPOPROTEIN"/>
    <property type="match status" value="1"/>
</dbReference>
<keyword evidence="7" id="KW-1185">Reference proteome</keyword>
<accession>A0ABX7M952</accession>
<dbReference type="Gene3D" id="1.25.40.10">
    <property type="entry name" value="Tetratricopeptide repeat domain"/>
    <property type="match status" value="3"/>
</dbReference>
<dbReference type="Pfam" id="PF13374">
    <property type="entry name" value="TPR_10"/>
    <property type="match status" value="2"/>
</dbReference>
<keyword evidence="1" id="KW-0677">Repeat</keyword>
<dbReference type="RefSeq" id="WP_206255584.1">
    <property type="nucleotide sequence ID" value="NZ_CP071060.1"/>
</dbReference>
<dbReference type="SUPFAM" id="SSF48452">
    <property type="entry name" value="TPR-like"/>
    <property type="match status" value="4"/>
</dbReference>
<feature type="domain" description="CHAT" evidence="5">
    <location>
        <begin position="667"/>
        <end position="923"/>
    </location>
</feature>
<dbReference type="EMBL" id="CP071060">
    <property type="protein sequence ID" value="QSI78264.1"/>
    <property type="molecule type" value="Genomic_DNA"/>
</dbReference>
<dbReference type="InterPro" id="IPR011990">
    <property type="entry name" value="TPR-like_helical_dom_sf"/>
</dbReference>
<dbReference type="PANTHER" id="PTHR45641">
    <property type="entry name" value="TETRATRICOPEPTIDE REPEAT PROTEIN (AFU_ORTHOLOGUE AFUA_6G03870)"/>
    <property type="match status" value="1"/>
</dbReference>
<evidence type="ECO:0000256" key="3">
    <source>
        <dbReference type="PROSITE-ProRule" id="PRU00339"/>
    </source>
</evidence>
<evidence type="ECO:0000313" key="7">
    <source>
        <dbReference type="Proteomes" id="UP000663570"/>
    </source>
</evidence>
<dbReference type="Proteomes" id="UP000663570">
    <property type="component" value="Chromosome"/>
</dbReference>
<keyword evidence="4" id="KW-0732">Signal</keyword>
<gene>
    <name evidence="6" type="ORF">JY500_06430</name>
</gene>
<name>A0ABX7M952_9RHOO</name>
<reference evidence="6 7" key="1">
    <citation type="submission" date="2021-02" db="EMBL/GenBank/DDBJ databases">
        <title>Niveibacterium changnyeongensis HC41.</title>
        <authorList>
            <person name="Kang M."/>
        </authorList>
    </citation>
    <scope>NUCLEOTIDE SEQUENCE [LARGE SCALE GENOMIC DNA]</scope>
    <source>
        <strain evidence="6 7">HC41</strain>
    </source>
</reference>
<feature type="chain" id="PRO_5046484291" evidence="4">
    <location>
        <begin position="30"/>
        <end position="1201"/>
    </location>
</feature>
<organism evidence="6 7">
    <name type="scientific">Niveibacterium microcysteis</name>
    <dbReference type="NCBI Taxonomy" id="2811415"/>
    <lineage>
        <taxon>Bacteria</taxon>
        <taxon>Pseudomonadati</taxon>
        <taxon>Pseudomonadota</taxon>
        <taxon>Betaproteobacteria</taxon>
        <taxon>Rhodocyclales</taxon>
        <taxon>Rhodocyclaceae</taxon>
        <taxon>Niveibacterium</taxon>
    </lineage>
</organism>
<dbReference type="Pfam" id="PF12770">
    <property type="entry name" value="CHAT"/>
    <property type="match status" value="1"/>
</dbReference>
<dbReference type="PROSITE" id="PS50005">
    <property type="entry name" value="TPR"/>
    <property type="match status" value="1"/>
</dbReference>
<evidence type="ECO:0000259" key="5">
    <source>
        <dbReference type="Pfam" id="PF12770"/>
    </source>
</evidence>
<dbReference type="SMART" id="SM00028">
    <property type="entry name" value="TPR"/>
    <property type="match status" value="8"/>
</dbReference>
<dbReference type="PANTHER" id="PTHR45641:SF19">
    <property type="entry name" value="NEPHROCYSTIN-3"/>
    <property type="match status" value="1"/>
</dbReference>
<protein>
    <submittedName>
        <fullName evidence="6">Tetratricopeptide repeat protein</fullName>
    </submittedName>
</protein>
<proteinExistence type="predicted"/>
<sequence length="1201" mass="127772">MKRGAGKRFSPRAPWRQVAAVFGVLSALACGTASGAKLECTKEAASAAAGRSGVLALYDKGCYDEALQRATTLLDGAADRDARTQALLLNDAAVASEKLGRYAEADAFYQRAVGLLQAGPDAALAGTIAGNRAVLQYRVGEYEAALKAYGDAIRILETAPGADQSALSAALSGLGLVEQTLGRHDDAALHLKRALAIDEKLHGPTHADVATDLSNLGDLYRVLGDFDRALPTYQRAYEIRSKVLPPDHADTANSLSKLAYAYENLGQNALALKHYRDALAMRERVLPAGHPFIASAQSSIGDILRRTGQLEAAKPWYVQALAIRRAALPAGHADIADTLHNLGWLLQLQGDGKGVEQHYREALAIREQALGAGHARTADTMARLASVLAARGEVAEALSLAQRAFAIARAAGVPQVEFQTGVLLAARYHAAGRPEQAVFIGKQAINAMQRIRGQSRTLDPALQRSLMQEHGGAYRELAGWLVDLGRLAEAEQVLTMLKEVELADLVQRSDVQRTQADFVGAERAAAQQGDALVASGVSEATELAALQRRQRAGEKLGDTELVRLQALKLRQVQWQVEFEQWVNGLKLAPAAAERAEILHRGSDLQTLVRRDPGAVGLSYIVGEQRLAIVLATGRGSFGREVAISRVELNRRIAALRQAIEARADVLPAAQALHQVLIAPVAAELAQAKATTLVLALTESLRYLPFAALHDGKQFLIERFGLVHWLQAGGVPASGPVTDWQVAGLGAARGAAGFKPLPAVPSELARIVRDAKNPDGTLPGQIKLDAEFDRDGLEDALSGRYNVVHIASHFAFRPGDSNNSVLLLGDGQTISLRELAAMDYLSLQLLTLSACNTASGGGTNENGAEVEGLAAAVRRQGARSVLASLWPVADASTAALMQQFYAGHAGGRAAALRSAQLSLLRGGAKASADDTARGATVAGGRVDQGRAGRRCASMGTSVLLGTFRIEWRLAVSSRPSGAALLRAVALCAMLMVPTRALAAYDAASWRAPDAVLSESAADSAGWQTLDCHGAGCEALLAAIRKRLPPDMQRDNAGRWAVRAEAWHTEQLSHFGPFRADEPVGGEPPTPGTPWLDARYSAVDCDWRGADGAHRISIAAGGVAHYTGPDARERRLSLRRVSGCQRCRAHYLRLAWSDPSDAERGALFVSWSDLEFIRGGEGHMGGFAGWSGQNNTLMECVLRPAQP</sequence>
<evidence type="ECO:0000256" key="4">
    <source>
        <dbReference type="SAM" id="SignalP"/>
    </source>
</evidence>
<feature type="repeat" description="TPR" evidence="3">
    <location>
        <begin position="210"/>
        <end position="243"/>
    </location>
</feature>
<evidence type="ECO:0000256" key="2">
    <source>
        <dbReference type="ARBA" id="ARBA00022803"/>
    </source>
</evidence>
<evidence type="ECO:0000313" key="6">
    <source>
        <dbReference type="EMBL" id="QSI78264.1"/>
    </source>
</evidence>
<dbReference type="InterPro" id="IPR024983">
    <property type="entry name" value="CHAT_dom"/>
</dbReference>
<feature type="signal peptide" evidence="4">
    <location>
        <begin position="1"/>
        <end position="29"/>
    </location>
</feature>
<dbReference type="InterPro" id="IPR019734">
    <property type="entry name" value="TPR_rpt"/>
</dbReference>
<dbReference type="Pfam" id="PF13424">
    <property type="entry name" value="TPR_12"/>
    <property type="match status" value="3"/>
</dbReference>
<evidence type="ECO:0000256" key="1">
    <source>
        <dbReference type="ARBA" id="ARBA00022737"/>
    </source>
</evidence>